<evidence type="ECO:0000259" key="3">
    <source>
        <dbReference type="Pfam" id="PF03457"/>
    </source>
</evidence>
<comment type="caution">
    <text evidence="4">The sequence shown here is derived from an EMBL/GenBank/DDBJ whole genome shotgun (WGS) entry which is preliminary data.</text>
</comment>
<feature type="transmembrane region" description="Helical" evidence="2">
    <location>
        <begin position="442"/>
        <end position="463"/>
    </location>
</feature>
<sequence length="503" mass="55205">MRLLYFDTAQVQVDVEGDASDDAGAGSDDESSVLHGLSFVPDDSFQLSEDDSTIGPDGEVEVENEDDDVSAAVAVAALPIEYSRQEPSKRKSTFASGGQSTTNKKMRVERPFHPGRSFPNKKRALHQRGNGGRRRRGRKQRLGKKLATGTGPMIFPVIENEAALPVADILNNGAPDELEVAKENEAAPPFADILNNGAPDELEVAKENEAAPPFADILNNGAPDELEVAEENEMAPPVADILLEVGTNEELEVAEALVEFGAAVADVEEEVVEDAALIANVVVAAAAAAAEEEEEEETVAAGEEVVNSNGEAGEVVVARNANGNEPKPSWTRHYNLLVRYKSRNGHCNAHRNHPTLGHWIHNQRSQKRKLDNGERSSMSQKKVQLLELIGFEWGLSDEDVWQTRYDEIKAFKEKTGHCNVPTRSKDGTYGVFLRYRLPDIDLALLITHVIILVLCYNSNYFAAQLGRWVTTQRSLKKSGKMTIDDEHFTLLNGIGFEWSRATK</sequence>
<gene>
    <name evidence="4" type="ORF">ACHAWU_003661</name>
</gene>
<proteinExistence type="predicted"/>
<protein>
    <recommendedName>
        <fullName evidence="3">Helicase-associated domain-containing protein</fullName>
    </recommendedName>
</protein>
<accession>A0ABD3MAE0</accession>
<feature type="compositionally biased region" description="Basic residues" evidence="1">
    <location>
        <begin position="119"/>
        <end position="144"/>
    </location>
</feature>
<dbReference type="Pfam" id="PF03457">
    <property type="entry name" value="HA"/>
    <property type="match status" value="1"/>
</dbReference>
<feature type="region of interest" description="Disordered" evidence="1">
    <location>
        <begin position="84"/>
        <end position="144"/>
    </location>
</feature>
<feature type="compositionally biased region" description="Acidic residues" evidence="1">
    <location>
        <begin position="15"/>
        <end position="31"/>
    </location>
</feature>
<name>A0ABD3MAE0_9STRA</name>
<dbReference type="PANTHER" id="PTHR33418">
    <property type="entry name" value="HELICASE-ASSOCIATED"/>
    <property type="match status" value="1"/>
</dbReference>
<evidence type="ECO:0000313" key="5">
    <source>
        <dbReference type="Proteomes" id="UP001530293"/>
    </source>
</evidence>
<evidence type="ECO:0000256" key="2">
    <source>
        <dbReference type="SAM" id="Phobius"/>
    </source>
</evidence>
<dbReference type="Proteomes" id="UP001530293">
    <property type="component" value="Unassembled WGS sequence"/>
</dbReference>
<dbReference type="EMBL" id="JALLBG020000172">
    <property type="protein sequence ID" value="KAL3760753.1"/>
    <property type="molecule type" value="Genomic_DNA"/>
</dbReference>
<feature type="domain" description="Helicase-associated" evidence="3">
    <location>
        <begin position="329"/>
        <end position="391"/>
    </location>
</feature>
<dbReference type="InterPro" id="IPR005114">
    <property type="entry name" value="Helicase_assoc"/>
</dbReference>
<evidence type="ECO:0000256" key="1">
    <source>
        <dbReference type="SAM" id="MobiDB-lite"/>
    </source>
</evidence>
<keyword evidence="2" id="KW-0812">Transmembrane</keyword>
<keyword evidence="5" id="KW-1185">Reference proteome</keyword>
<dbReference type="PANTHER" id="PTHR33418:SF1">
    <property type="entry name" value="HELICASE-ASSOCIATED DOMAIN-CONTAINING PROTEIN"/>
    <property type="match status" value="1"/>
</dbReference>
<evidence type="ECO:0000313" key="4">
    <source>
        <dbReference type="EMBL" id="KAL3760753.1"/>
    </source>
</evidence>
<dbReference type="Gene3D" id="6.10.140.530">
    <property type="match status" value="2"/>
</dbReference>
<feature type="compositionally biased region" description="Polar residues" evidence="1">
    <location>
        <begin position="93"/>
        <end position="103"/>
    </location>
</feature>
<feature type="compositionally biased region" description="Acidic residues" evidence="1">
    <location>
        <begin position="48"/>
        <end position="67"/>
    </location>
</feature>
<organism evidence="4 5">
    <name type="scientific">Discostella pseudostelligera</name>
    <dbReference type="NCBI Taxonomy" id="259834"/>
    <lineage>
        <taxon>Eukaryota</taxon>
        <taxon>Sar</taxon>
        <taxon>Stramenopiles</taxon>
        <taxon>Ochrophyta</taxon>
        <taxon>Bacillariophyta</taxon>
        <taxon>Coscinodiscophyceae</taxon>
        <taxon>Thalassiosirophycidae</taxon>
        <taxon>Stephanodiscales</taxon>
        <taxon>Stephanodiscaceae</taxon>
        <taxon>Discostella</taxon>
    </lineage>
</organism>
<keyword evidence="2" id="KW-0472">Membrane</keyword>
<reference evidence="4 5" key="1">
    <citation type="submission" date="2024-10" db="EMBL/GenBank/DDBJ databases">
        <title>Updated reference genomes for cyclostephanoid diatoms.</title>
        <authorList>
            <person name="Roberts W.R."/>
            <person name="Alverson A.J."/>
        </authorList>
    </citation>
    <scope>NUCLEOTIDE SEQUENCE [LARGE SCALE GENOMIC DNA]</scope>
    <source>
        <strain evidence="4 5">AJA232-27</strain>
    </source>
</reference>
<feature type="region of interest" description="Disordered" evidence="1">
    <location>
        <begin position="15"/>
        <end position="67"/>
    </location>
</feature>
<keyword evidence="2" id="KW-1133">Transmembrane helix</keyword>
<dbReference type="AlphaFoldDB" id="A0ABD3MAE0"/>